<dbReference type="GO" id="GO:0006281">
    <property type="term" value="P:DNA repair"/>
    <property type="evidence" value="ECO:0007669"/>
    <property type="project" value="UniProtKB-KW"/>
</dbReference>
<dbReference type="GO" id="GO:0043139">
    <property type="term" value="F:5'-3' DNA helicase activity"/>
    <property type="evidence" value="ECO:0000318"/>
    <property type="project" value="GO_Central"/>
</dbReference>
<dbReference type="EMBL" id="CM008973">
    <property type="protein sequence ID" value="PNW74473.1"/>
    <property type="molecule type" value="Genomic_DNA"/>
</dbReference>
<dbReference type="GO" id="GO:0016887">
    <property type="term" value="F:ATP hydrolysis activity"/>
    <property type="evidence" value="ECO:0007669"/>
    <property type="project" value="RHEA"/>
</dbReference>
<accession>A0A2K3D1R3</accession>
<evidence type="ECO:0000313" key="4">
    <source>
        <dbReference type="Proteomes" id="UP000006906"/>
    </source>
</evidence>
<dbReference type="KEGG" id="cre:CHLRE_12g485438v5"/>
<proteinExistence type="inferred from homology"/>
<dbReference type="InterPro" id="IPR027417">
    <property type="entry name" value="P-loop_NTPase"/>
</dbReference>
<keyword evidence="1" id="KW-0547">Nucleotide-binding</keyword>
<evidence type="ECO:0000259" key="2">
    <source>
        <dbReference type="Pfam" id="PF05970"/>
    </source>
</evidence>
<dbReference type="Pfam" id="PF05970">
    <property type="entry name" value="PIF1"/>
    <property type="match status" value="1"/>
</dbReference>
<feature type="domain" description="DNA helicase Pif1-like DEAD-box helicase" evidence="2">
    <location>
        <begin position="4"/>
        <end position="102"/>
    </location>
</feature>
<keyword evidence="1" id="KW-0378">Hydrolase</keyword>
<gene>
    <name evidence="3" type="ORF">CHLRE_12g485438v5</name>
</gene>
<dbReference type="STRING" id="3055.A0A2K3D1R3"/>
<dbReference type="AlphaFoldDB" id="A0A2K3D1R3"/>
<comment type="catalytic activity">
    <reaction evidence="1">
        <text>ATP + H2O = ADP + phosphate + H(+)</text>
        <dbReference type="Rhea" id="RHEA:13065"/>
        <dbReference type="ChEBI" id="CHEBI:15377"/>
        <dbReference type="ChEBI" id="CHEBI:15378"/>
        <dbReference type="ChEBI" id="CHEBI:30616"/>
        <dbReference type="ChEBI" id="CHEBI:43474"/>
        <dbReference type="ChEBI" id="CHEBI:456216"/>
        <dbReference type="EC" id="5.6.2.3"/>
    </reaction>
</comment>
<dbReference type="GO" id="GO:0000723">
    <property type="term" value="P:telomere maintenance"/>
    <property type="evidence" value="ECO:0007669"/>
    <property type="project" value="InterPro"/>
</dbReference>
<name>A0A2K3D1R3_CHLRE</name>
<dbReference type="InParanoid" id="A0A2K3D1R3"/>
<dbReference type="CDD" id="cd18809">
    <property type="entry name" value="SF1_C_RecD"/>
    <property type="match status" value="1"/>
</dbReference>
<reference evidence="3 4" key="1">
    <citation type="journal article" date="2007" name="Science">
        <title>The Chlamydomonas genome reveals the evolution of key animal and plant functions.</title>
        <authorList>
            <person name="Merchant S.S."/>
            <person name="Prochnik S.E."/>
            <person name="Vallon O."/>
            <person name="Harris E.H."/>
            <person name="Karpowicz S.J."/>
            <person name="Witman G.B."/>
            <person name="Terry A."/>
            <person name="Salamov A."/>
            <person name="Fritz-Laylin L.K."/>
            <person name="Marechal-Drouard L."/>
            <person name="Marshall W.F."/>
            <person name="Qu L.H."/>
            <person name="Nelson D.R."/>
            <person name="Sanderfoot A.A."/>
            <person name="Spalding M.H."/>
            <person name="Kapitonov V.V."/>
            <person name="Ren Q."/>
            <person name="Ferris P."/>
            <person name="Lindquist E."/>
            <person name="Shapiro H."/>
            <person name="Lucas S.M."/>
            <person name="Grimwood J."/>
            <person name="Schmutz J."/>
            <person name="Cardol P."/>
            <person name="Cerutti H."/>
            <person name="Chanfreau G."/>
            <person name="Chen C.L."/>
            <person name="Cognat V."/>
            <person name="Croft M.T."/>
            <person name="Dent R."/>
            <person name="Dutcher S."/>
            <person name="Fernandez E."/>
            <person name="Fukuzawa H."/>
            <person name="Gonzalez-Ballester D."/>
            <person name="Gonzalez-Halphen D."/>
            <person name="Hallmann A."/>
            <person name="Hanikenne M."/>
            <person name="Hippler M."/>
            <person name="Inwood W."/>
            <person name="Jabbari K."/>
            <person name="Kalanon M."/>
            <person name="Kuras R."/>
            <person name="Lefebvre P.A."/>
            <person name="Lemaire S.D."/>
            <person name="Lobanov A.V."/>
            <person name="Lohr M."/>
            <person name="Manuell A."/>
            <person name="Meier I."/>
            <person name="Mets L."/>
            <person name="Mittag M."/>
            <person name="Mittelmeier T."/>
            <person name="Moroney J.V."/>
            <person name="Moseley J."/>
            <person name="Napoli C."/>
            <person name="Nedelcu A.M."/>
            <person name="Niyogi K."/>
            <person name="Novoselov S.V."/>
            <person name="Paulsen I.T."/>
            <person name="Pazour G."/>
            <person name="Purton S."/>
            <person name="Ral J.P."/>
            <person name="Riano-Pachon D.M."/>
            <person name="Riekhof W."/>
            <person name="Rymarquis L."/>
            <person name="Schroda M."/>
            <person name="Stern D."/>
            <person name="Umen J."/>
            <person name="Willows R."/>
            <person name="Wilson N."/>
            <person name="Zimmer S.L."/>
            <person name="Allmer J."/>
            <person name="Balk J."/>
            <person name="Bisova K."/>
            <person name="Chen C.J."/>
            <person name="Elias M."/>
            <person name="Gendler K."/>
            <person name="Hauser C."/>
            <person name="Lamb M.R."/>
            <person name="Ledford H."/>
            <person name="Long J.C."/>
            <person name="Minagawa J."/>
            <person name="Page M.D."/>
            <person name="Pan J."/>
            <person name="Pootakham W."/>
            <person name="Roje S."/>
            <person name="Rose A."/>
            <person name="Stahlberg E."/>
            <person name="Terauchi A.M."/>
            <person name="Yang P."/>
            <person name="Ball S."/>
            <person name="Bowler C."/>
            <person name="Dieckmann C.L."/>
            <person name="Gladyshev V.N."/>
            <person name="Green P."/>
            <person name="Jorgensen R."/>
            <person name="Mayfield S."/>
            <person name="Mueller-Roeber B."/>
            <person name="Rajamani S."/>
            <person name="Sayre R.T."/>
            <person name="Brokstein P."/>
            <person name="Dubchak I."/>
            <person name="Goodstein D."/>
            <person name="Hornick L."/>
            <person name="Huang Y.W."/>
            <person name="Jhaveri J."/>
            <person name="Luo Y."/>
            <person name="Martinez D."/>
            <person name="Ngau W.C."/>
            <person name="Otillar B."/>
            <person name="Poliakov A."/>
            <person name="Porter A."/>
            <person name="Szajkowski L."/>
            <person name="Werner G."/>
            <person name="Zhou K."/>
            <person name="Grigoriev I.V."/>
            <person name="Rokhsar D.S."/>
            <person name="Grossman A.R."/>
        </authorList>
    </citation>
    <scope>NUCLEOTIDE SEQUENCE [LARGE SCALE GENOMIC DNA]</scope>
    <source>
        <strain evidence="4">CC-503</strain>
    </source>
</reference>
<comment type="similarity">
    <text evidence="1">Belongs to the helicase family.</text>
</comment>
<keyword evidence="1" id="KW-0227">DNA damage</keyword>
<dbReference type="OrthoDB" id="537910at2759"/>
<keyword evidence="4" id="KW-1185">Reference proteome</keyword>
<keyword evidence="1" id="KW-0347">Helicase</keyword>
<dbReference type="ExpressionAtlas" id="A0A2K3D1R3">
    <property type="expression patterns" value="baseline"/>
</dbReference>
<dbReference type="RefSeq" id="XP_042917923.1">
    <property type="nucleotide sequence ID" value="XM_043067828.1"/>
</dbReference>
<keyword evidence="1" id="KW-0067">ATP-binding</keyword>
<comment type="cofactor">
    <cofactor evidence="1">
        <name>Mg(2+)</name>
        <dbReference type="ChEBI" id="CHEBI:18420"/>
    </cofactor>
</comment>
<organism evidence="3 4">
    <name type="scientific">Chlamydomonas reinhardtii</name>
    <name type="common">Chlamydomonas smithii</name>
    <dbReference type="NCBI Taxonomy" id="3055"/>
    <lineage>
        <taxon>Eukaryota</taxon>
        <taxon>Viridiplantae</taxon>
        <taxon>Chlorophyta</taxon>
        <taxon>core chlorophytes</taxon>
        <taxon>Chlorophyceae</taxon>
        <taxon>CS clade</taxon>
        <taxon>Chlamydomonadales</taxon>
        <taxon>Chlamydomonadaceae</taxon>
        <taxon>Chlamydomonas</taxon>
    </lineage>
</organism>
<dbReference type="GO" id="GO:0005524">
    <property type="term" value="F:ATP binding"/>
    <property type="evidence" value="ECO:0007669"/>
    <property type="project" value="UniProtKB-KW"/>
</dbReference>
<dbReference type="Gramene" id="PNW74473">
    <property type="protein sequence ID" value="PNW74473"/>
    <property type="gene ID" value="CHLRE_12g485438v5"/>
</dbReference>
<dbReference type="InterPro" id="IPR051055">
    <property type="entry name" value="PIF1_helicase"/>
</dbReference>
<dbReference type="GeneID" id="66055391"/>
<dbReference type="Gene3D" id="3.40.50.300">
    <property type="entry name" value="P-loop containing nucleotide triphosphate hydrolases"/>
    <property type="match status" value="2"/>
</dbReference>
<evidence type="ECO:0000256" key="1">
    <source>
        <dbReference type="RuleBase" id="RU363044"/>
    </source>
</evidence>
<protein>
    <recommendedName>
        <fullName evidence="1">ATP-dependent DNA helicase</fullName>
        <ecNumber evidence="1">5.6.2.3</ecNumber>
    </recommendedName>
</protein>
<dbReference type="GO" id="GO:0006310">
    <property type="term" value="P:DNA recombination"/>
    <property type="evidence" value="ECO:0007669"/>
    <property type="project" value="UniProtKB-KW"/>
</dbReference>
<keyword evidence="1" id="KW-0234">DNA repair</keyword>
<dbReference type="InterPro" id="IPR010285">
    <property type="entry name" value="DNA_helicase_pif1-like_DEAD"/>
</dbReference>
<keyword evidence="1" id="KW-0233">DNA recombination</keyword>
<dbReference type="EC" id="5.6.2.3" evidence="1"/>
<dbReference type="PANTHER" id="PTHR47642">
    <property type="entry name" value="ATP-DEPENDENT DNA HELICASE"/>
    <property type="match status" value="1"/>
</dbReference>
<evidence type="ECO:0000313" key="3">
    <source>
        <dbReference type="EMBL" id="PNW74473.1"/>
    </source>
</evidence>
<sequence length="462" mass="51390">MSLRWLNAKAVLIEEGGMISGDAFDKAEAVARIVRGREEYFGGLQVIFVGDFCQLPPISDIVRVEHGDDEYAETEVTYAFQARRWNAASWEYVTLLKCWRQLHAAPAGGEGMGEINGAVAVDDDAEDLLLPLLCIVRTCTGDTLPDAVREALSLARHVTWTKEENDSATNLLPKKHQVRSFNLEKTPREGRERFAAVDRYKGKTYVWTRDPAAGQEFVHPELLQGAGAPVATKRFRCGAASARDDQAGDRNQVKAVFHRITADPYLTLAVGSEVIATANFGDVANGTRGVVKAFLQLDDGEQMHYDEIKLLHDGSRGGRPRGVQADDIRHLYPQVHAQRMWPEVEWTDSNGKKSVSVVMPMWFSVNDYHCGSEICARLQLPLLPSYALTVHKAQGLTLRRVTLDVSNIFDFGQLYVALSRVRRFADLRIVGNIPAKLKLARASVVQFEEATRWRVLDNSAGA</sequence>
<dbReference type="SUPFAM" id="SSF52540">
    <property type="entry name" value="P-loop containing nucleoside triphosphate hydrolases"/>
    <property type="match status" value="1"/>
</dbReference>
<dbReference type="Proteomes" id="UP000006906">
    <property type="component" value="Chromosome 12"/>
</dbReference>
<dbReference type="PANTHER" id="PTHR47642:SF5">
    <property type="entry name" value="ATP-DEPENDENT DNA HELICASE"/>
    <property type="match status" value="1"/>
</dbReference>